<gene>
    <name evidence="7" type="ORF">DSTB1V02_LOCUS873</name>
</gene>
<evidence type="ECO:0000313" key="8">
    <source>
        <dbReference type="Proteomes" id="UP000677054"/>
    </source>
</evidence>
<evidence type="ECO:0000256" key="5">
    <source>
        <dbReference type="ARBA" id="ARBA00023180"/>
    </source>
</evidence>
<sequence length="365" mass="41227">MTTSSNFSFLDDVIGFILADAGYDVWLGNVRGNTYGRHHVSLSPDDDQFWSFSFDEMGEFDLPAMLDKMAETTGHDKFHHVGHGMGTTLFWVMSDSRPEYRHHFLSTHAMAPLARVDHMSSPLLVVVPFVDQLQWLLDMLGLHEFLPSPAFLELLAAYVCGEDWELQDTCNLMFMLFGFDGDQLDDVSTNTSFRIENQMGGPSGSKGINLIWRHLVPASSGTTELEGMRRTRSDQKGGGVVLSLWTSFSSSSDSVSLLFDPIGENPEMYVVKLTPREGNLEHYGQEEPPEYDLSNVITPAFLYWGEDDCFADSEDVAWLADQLPCLIDSYRVSFDAWGHLDFLFGIDVKTLVYDRLLEMMTMFEP</sequence>
<evidence type="ECO:0000313" key="7">
    <source>
        <dbReference type="EMBL" id="CAD7240868.1"/>
    </source>
</evidence>
<name>A0A7R8ZXT1_9CRUS</name>
<dbReference type="SUPFAM" id="SSF53474">
    <property type="entry name" value="alpha/beta-Hydrolases"/>
    <property type="match status" value="1"/>
</dbReference>
<dbReference type="EMBL" id="CAJPEV010000070">
    <property type="protein sequence ID" value="CAG0880040.1"/>
    <property type="molecule type" value="Genomic_DNA"/>
</dbReference>
<evidence type="ECO:0000259" key="6">
    <source>
        <dbReference type="Pfam" id="PF00561"/>
    </source>
</evidence>
<dbReference type="AlphaFoldDB" id="A0A7R8ZXT1"/>
<dbReference type="EMBL" id="LR899587">
    <property type="protein sequence ID" value="CAD7240868.1"/>
    <property type="molecule type" value="Genomic_DNA"/>
</dbReference>
<feature type="domain" description="AB hydrolase-1" evidence="6">
    <location>
        <begin position="18"/>
        <end position="345"/>
    </location>
</feature>
<dbReference type="InterPro" id="IPR029058">
    <property type="entry name" value="AB_hydrolase_fold"/>
</dbReference>
<protein>
    <recommendedName>
        <fullName evidence="6">AB hydrolase-1 domain-containing protein</fullName>
    </recommendedName>
</protein>
<dbReference type="Proteomes" id="UP000677054">
    <property type="component" value="Unassembled WGS sequence"/>
</dbReference>
<dbReference type="GO" id="GO:0016788">
    <property type="term" value="F:hydrolase activity, acting on ester bonds"/>
    <property type="evidence" value="ECO:0007669"/>
    <property type="project" value="InterPro"/>
</dbReference>
<reference evidence="7" key="1">
    <citation type="submission" date="2020-11" db="EMBL/GenBank/DDBJ databases">
        <authorList>
            <person name="Tran Van P."/>
        </authorList>
    </citation>
    <scope>NUCLEOTIDE SEQUENCE</scope>
</reference>
<dbReference type="InterPro" id="IPR000073">
    <property type="entry name" value="AB_hydrolase_1"/>
</dbReference>
<keyword evidence="5" id="KW-0325">Glycoprotein</keyword>
<organism evidence="7">
    <name type="scientific">Darwinula stevensoni</name>
    <dbReference type="NCBI Taxonomy" id="69355"/>
    <lineage>
        <taxon>Eukaryota</taxon>
        <taxon>Metazoa</taxon>
        <taxon>Ecdysozoa</taxon>
        <taxon>Arthropoda</taxon>
        <taxon>Crustacea</taxon>
        <taxon>Oligostraca</taxon>
        <taxon>Ostracoda</taxon>
        <taxon>Podocopa</taxon>
        <taxon>Podocopida</taxon>
        <taxon>Darwinulocopina</taxon>
        <taxon>Darwinuloidea</taxon>
        <taxon>Darwinulidae</taxon>
        <taxon>Darwinula</taxon>
    </lineage>
</organism>
<dbReference type="InterPro" id="IPR025483">
    <property type="entry name" value="Lipase_euk"/>
</dbReference>
<dbReference type="Gene3D" id="3.40.50.1820">
    <property type="entry name" value="alpha/beta hydrolase"/>
    <property type="match status" value="1"/>
</dbReference>
<evidence type="ECO:0000256" key="3">
    <source>
        <dbReference type="ARBA" id="ARBA00022963"/>
    </source>
</evidence>
<keyword evidence="2" id="KW-0732">Signal</keyword>
<dbReference type="GO" id="GO:0016042">
    <property type="term" value="P:lipid catabolic process"/>
    <property type="evidence" value="ECO:0007669"/>
    <property type="project" value="UniProtKB-KW"/>
</dbReference>
<evidence type="ECO:0000256" key="2">
    <source>
        <dbReference type="ARBA" id="ARBA00022729"/>
    </source>
</evidence>
<accession>A0A7R8ZXT1</accession>
<proteinExistence type="inferred from homology"/>
<dbReference type="PIRSF" id="PIRSF000862">
    <property type="entry name" value="Steryl_ester_lip"/>
    <property type="match status" value="1"/>
</dbReference>
<evidence type="ECO:0000256" key="4">
    <source>
        <dbReference type="ARBA" id="ARBA00023098"/>
    </source>
</evidence>
<dbReference type="PANTHER" id="PTHR11005">
    <property type="entry name" value="LYSOSOMAL ACID LIPASE-RELATED"/>
    <property type="match status" value="1"/>
</dbReference>
<dbReference type="Pfam" id="PF00561">
    <property type="entry name" value="Abhydrolase_1"/>
    <property type="match status" value="1"/>
</dbReference>
<evidence type="ECO:0000256" key="1">
    <source>
        <dbReference type="ARBA" id="ARBA00010701"/>
    </source>
</evidence>
<keyword evidence="3" id="KW-0442">Lipid degradation</keyword>
<comment type="similarity">
    <text evidence="1">Belongs to the AB hydrolase superfamily. Lipase family.</text>
</comment>
<keyword evidence="8" id="KW-1185">Reference proteome</keyword>
<keyword evidence="4" id="KW-0443">Lipid metabolism</keyword>
<dbReference type="OrthoDB" id="9974421at2759"/>